<gene>
    <name evidence="2" type="ORF">NDU88_002597</name>
</gene>
<reference evidence="2" key="1">
    <citation type="journal article" date="2022" name="bioRxiv">
        <title>Sequencing and chromosome-scale assembly of the giantPleurodeles waltlgenome.</title>
        <authorList>
            <person name="Brown T."/>
            <person name="Elewa A."/>
            <person name="Iarovenko S."/>
            <person name="Subramanian E."/>
            <person name="Araus A.J."/>
            <person name="Petzold A."/>
            <person name="Susuki M."/>
            <person name="Suzuki K.-i.T."/>
            <person name="Hayashi T."/>
            <person name="Toyoda A."/>
            <person name="Oliveira C."/>
            <person name="Osipova E."/>
            <person name="Leigh N.D."/>
            <person name="Simon A."/>
            <person name="Yun M.H."/>
        </authorList>
    </citation>
    <scope>NUCLEOTIDE SEQUENCE</scope>
    <source>
        <strain evidence="2">20211129_DDA</strain>
        <tissue evidence="2">Liver</tissue>
    </source>
</reference>
<sequence>HHGEIKDSHTLAQKQSNKGLYAHVQYSREEESLDPVTPKASSKKNNLDHSELNLQHYMPRTDV</sequence>
<dbReference type="EMBL" id="JANPWB010000008">
    <property type="protein sequence ID" value="KAJ1162120.1"/>
    <property type="molecule type" value="Genomic_DNA"/>
</dbReference>
<feature type="non-terminal residue" evidence="2">
    <location>
        <position position="1"/>
    </location>
</feature>
<evidence type="ECO:0000313" key="2">
    <source>
        <dbReference type="EMBL" id="KAJ1162120.1"/>
    </source>
</evidence>
<feature type="region of interest" description="Disordered" evidence="1">
    <location>
        <begin position="1"/>
        <end position="63"/>
    </location>
</feature>
<comment type="caution">
    <text evidence="2">The sequence shown here is derived from an EMBL/GenBank/DDBJ whole genome shotgun (WGS) entry which is preliminary data.</text>
</comment>
<accession>A0AAV7SDC4</accession>
<name>A0AAV7SDC4_PLEWA</name>
<organism evidence="2 3">
    <name type="scientific">Pleurodeles waltl</name>
    <name type="common">Iberian ribbed newt</name>
    <dbReference type="NCBI Taxonomy" id="8319"/>
    <lineage>
        <taxon>Eukaryota</taxon>
        <taxon>Metazoa</taxon>
        <taxon>Chordata</taxon>
        <taxon>Craniata</taxon>
        <taxon>Vertebrata</taxon>
        <taxon>Euteleostomi</taxon>
        <taxon>Amphibia</taxon>
        <taxon>Batrachia</taxon>
        <taxon>Caudata</taxon>
        <taxon>Salamandroidea</taxon>
        <taxon>Salamandridae</taxon>
        <taxon>Pleurodelinae</taxon>
        <taxon>Pleurodeles</taxon>
    </lineage>
</organism>
<evidence type="ECO:0000256" key="1">
    <source>
        <dbReference type="SAM" id="MobiDB-lite"/>
    </source>
</evidence>
<dbReference type="AlphaFoldDB" id="A0AAV7SDC4"/>
<evidence type="ECO:0000313" key="3">
    <source>
        <dbReference type="Proteomes" id="UP001066276"/>
    </source>
</evidence>
<dbReference type="Proteomes" id="UP001066276">
    <property type="component" value="Chromosome 4_2"/>
</dbReference>
<keyword evidence="3" id="KW-1185">Reference proteome</keyword>
<feature type="non-terminal residue" evidence="2">
    <location>
        <position position="63"/>
    </location>
</feature>
<evidence type="ECO:0008006" key="4">
    <source>
        <dbReference type="Google" id="ProtNLM"/>
    </source>
</evidence>
<proteinExistence type="predicted"/>
<protein>
    <recommendedName>
        <fullName evidence="4">Prolactin receptor</fullName>
    </recommendedName>
</protein>